<protein>
    <recommendedName>
        <fullName evidence="5">ATP-binding protein</fullName>
    </recommendedName>
</protein>
<dbReference type="InterPro" id="IPR041682">
    <property type="entry name" value="AAA_14"/>
</dbReference>
<sequence length="406" mass="45756">MSYKYVKRTIEPQLCRAAKEFPAVVLTGPRQSGKTTVIKEVFGHDYKYVSMELPDIRIIAENDPRGFLAEFSGRVIFDEIQYCPVLLPYIKELIDSDRQTKGRFILTGSQNLMLTENINESLAGRAAILKLYPFSLREYSHAGSSPFPWEQGYDPEQKKVPEENLWQFLLRGLYPEIATDTHRSSSLWHSSYISTYIERDVRLIKHVSDLGNFQVFLQALAIRNGQLLNLSEISRDIGVAVNTVKNWLSVLEATFQIVILRPYFENAGKRIVKSPKVYFTDIGTLCSLTGISDPVHLQKGPMGGSVFETCVIMELVKTFSSRAEPPKIYFWRTSAGDEVDIVVIHENKLIPIEIKLSSTPKISMARGINVLKEALPDKCLNGYVVYPGSLRLPLGSGTTAVPLRAF</sequence>
<dbReference type="SUPFAM" id="SSF52540">
    <property type="entry name" value="P-loop containing nucleoside triphosphate hydrolases"/>
    <property type="match status" value="1"/>
</dbReference>
<dbReference type="PANTHER" id="PTHR43566">
    <property type="entry name" value="CONSERVED PROTEIN"/>
    <property type="match status" value="1"/>
</dbReference>
<accession>A0A1R7T5Y4</accession>
<gene>
    <name evidence="3" type="ORF">SMSP2_02365</name>
</gene>
<dbReference type="Proteomes" id="UP000188181">
    <property type="component" value="Chromosome"/>
</dbReference>
<dbReference type="KEGG" id="pbas:SMSP2_02365"/>
<dbReference type="STRING" id="1851148.SMSP2_02365"/>
<evidence type="ECO:0008006" key="5">
    <source>
        <dbReference type="Google" id="ProtNLM"/>
    </source>
</evidence>
<dbReference type="RefSeq" id="WP_146684222.1">
    <property type="nucleotide sequence ID" value="NZ_CP019646.1"/>
</dbReference>
<organism evidence="3 4">
    <name type="scientific">Limihaloglobus sulfuriphilus</name>
    <dbReference type="NCBI Taxonomy" id="1851148"/>
    <lineage>
        <taxon>Bacteria</taxon>
        <taxon>Pseudomonadati</taxon>
        <taxon>Planctomycetota</taxon>
        <taxon>Phycisphaerae</taxon>
        <taxon>Sedimentisphaerales</taxon>
        <taxon>Sedimentisphaeraceae</taxon>
        <taxon>Limihaloglobus</taxon>
    </lineage>
</organism>
<evidence type="ECO:0000259" key="2">
    <source>
        <dbReference type="Pfam" id="PF13635"/>
    </source>
</evidence>
<dbReference type="Pfam" id="PF13635">
    <property type="entry name" value="DUF4143"/>
    <property type="match status" value="1"/>
</dbReference>
<reference evidence="4" key="1">
    <citation type="submission" date="2017-02" db="EMBL/GenBank/DDBJ databases">
        <title>Comparative genomics and description of representatives of a novel lineage of planctomycetes thriving in anoxic sediments.</title>
        <authorList>
            <person name="Spring S."/>
            <person name="Bunk B."/>
            <person name="Sproer C."/>
        </authorList>
    </citation>
    <scope>NUCLEOTIDE SEQUENCE [LARGE SCALE GENOMIC DNA]</scope>
    <source>
        <strain evidence="4">SM-Chi-D1</strain>
    </source>
</reference>
<evidence type="ECO:0000313" key="3">
    <source>
        <dbReference type="EMBL" id="AQQ71986.1"/>
    </source>
</evidence>
<dbReference type="OrthoDB" id="256957at2"/>
<evidence type="ECO:0000259" key="1">
    <source>
        <dbReference type="Pfam" id="PF13173"/>
    </source>
</evidence>
<dbReference type="InterPro" id="IPR025420">
    <property type="entry name" value="DUF4143"/>
</dbReference>
<feature type="domain" description="DUF4143" evidence="2">
    <location>
        <begin position="198"/>
        <end position="357"/>
    </location>
</feature>
<name>A0A1R7T5Y4_9BACT</name>
<dbReference type="PANTHER" id="PTHR43566:SF2">
    <property type="entry name" value="DUF4143 DOMAIN-CONTAINING PROTEIN"/>
    <property type="match status" value="1"/>
</dbReference>
<keyword evidence="4" id="KW-1185">Reference proteome</keyword>
<dbReference type="InterPro" id="IPR027417">
    <property type="entry name" value="P-loop_NTPase"/>
</dbReference>
<dbReference type="Pfam" id="PF13173">
    <property type="entry name" value="AAA_14"/>
    <property type="match status" value="1"/>
</dbReference>
<dbReference type="AlphaFoldDB" id="A0A1R7T5Y4"/>
<dbReference type="EMBL" id="CP019646">
    <property type="protein sequence ID" value="AQQ71986.1"/>
    <property type="molecule type" value="Genomic_DNA"/>
</dbReference>
<proteinExistence type="predicted"/>
<feature type="domain" description="AAA" evidence="1">
    <location>
        <begin position="22"/>
        <end position="139"/>
    </location>
</feature>
<evidence type="ECO:0000313" key="4">
    <source>
        <dbReference type="Proteomes" id="UP000188181"/>
    </source>
</evidence>